<accession>A0A3A4NYX3</accession>
<dbReference type="PANTHER" id="PTHR13847:SF281">
    <property type="entry name" value="FAD DEPENDENT OXIDOREDUCTASE DOMAIN-CONTAINING PROTEIN"/>
    <property type="match status" value="1"/>
</dbReference>
<sequence>MRTARDNLWLDAPYEPGPSLTGDLKTDVAIVGGGLTGLASAYFIKKRFPEKRVIVLESKFIGFGSSGRNSGIATGMLGNSALLLKKTHGREKAARLQQLAAQGFLLFEELVKEHGIDCDYERSGRLVIAENGKAMKLLEQEARACEETGAPVTWLERQEVHSRLGALDAFAGLYSPDEGKLNPAKFVRGMRKVVESLGVEVYEYSHCAHMEPGSTISLYTPLAHVRAATIVMATNAYENPLGLFRYKVLPFYVYNIVTEPLTKGQMDEFRWAGKFAVFNQKNLFWMGRLTADNRLLFIDNDALYFYRVDRDYSHRPSEYRSHFRLLIKTFPFLKGIEVTHQWGGRIGITLDFLPSIGRTGKHRNIYYSMGYNGHGVTFSQLAGKMLAELMAGEKTELTDHMLINKAVFGVPSASVMYLGINAYKSYFRILDLMLDMGK</sequence>
<feature type="domain" description="FAD dependent oxidoreductase" evidence="1">
    <location>
        <begin position="27"/>
        <end position="389"/>
    </location>
</feature>
<dbReference type="PANTHER" id="PTHR13847">
    <property type="entry name" value="SARCOSINE DEHYDROGENASE-RELATED"/>
    <property type="match status" value="1"/>
</dbReference>
<comment type="caution">
    <text evidence="2">The sequence shown here is derived from an EMBL/GenBank/DDBJ whole genome shotgun (WGS) entry which is preliminary data.</text>
</comment>
<dbReference type="Gene3D" id="3.30.9.10">
    <property type="entry name" value="D-Amino Acid Oxidase, subunit A, domain 2"/>
    <property type="match status" value="1"/>
</dbReference>
<dbReference type="Proteomes" id="UP000265882">
    <property type="component" value="Unassembled WGS sequence"/>
</dbReference>
<dbReference type="EMBL" id="QZKU01000019">
    <property type="protein sequence ID" value="RJP25677.1"/>
    <property type="molecule type" value="Genomic_DNA"/>
</dbReference>
<dbReference type="InterPro" id="IPR006076">
    <property type="entry name" value="FAD-dep_OxRdtase"/>
</dbReference>
<dbReference type="GO" id="GO:0005737">
    <property type="term" value="C:cytoplasm"/>
    <property type="evidence" value="ECO:0007669"/>
    <property type="project" value="TreeGrafter"/>
</dbReference>
<reference evidence="2 3" key="1">
    <citation type="journal article" date="2017" name="ISME J.">
        <title>Energy and carbon metabolisms in a deep terrestrial subsurface fluid microbial community.</title>
        <authorList>
            <person name="Momper L."/>
            <person name="Jungbluth S.P."/>
            <person name="Lee M.D."/>
            <person name="Amend J.P."/>
        </authorList>
    </citation>
    <scope>NUCLEOTIDE SEQUENCE [LARGE SCALE GENOMIC DNA]</scope>
    <source>
        <strain evidence="2">SURF_5</strain>
    </source>
</reference>
<dbReference type="Pfam" id="PF01266">
    <property type="entry name" value="DAO"/>
    <property type="match status" value="1"/>
</dbReference>
<dbReference type="AlphaFoldDB" id="A0A3A4NYX3"/>
<dbReference type="InterPro" id="IPR036188">
    <property type="entry name" value="FAD/NAD-bd_sf"/>
</dbReference>
<dbReference type="SUPFAM" id="SSF51905">
    <property type="entry name" value="FAD/NAD(P)-binding domain"/>
    <property type="match status" value="1"/>
</dbReference>
<gene>
    <name evidence="2" type="ORF">C4520_02040</name>
</gene>
<proteinExistence type="predicted"/>
<name>A0A3A4NYX3_ABYX5</name>
<evidence type="ECO:0000313" key="2">
    <source>
        <dbReference type="EMBL" id="RJP25677.1"/>
    </source>
</evidence>
<evidence type="ECO:0000259" key="1">
    <source>
        <dbReference type="Pfam" id="PF01266"/>
    </source>
</evidence>
<evidence type="ECO:0000313" key="3">
    <source>
        <dbReference type="Proteomes" id="UP000265882"/>
    </source>
</evidence>
<protein>
    <submittedName>
        <fullName evidence="2">FAD-dependent oxidoreductase</fullName>
    </submittedName>
</protein>
<organism evidence="2 3">
    <name type="scientific">Abyssobacteria bacterium (strain SURF_5)</name>
    <dbReference type="NCBI Taxonomy" id="2093360"/>
    <lineage>
        <taxon>Bacteria</taxon>
        <taxon>Pseudomonadati</taxon>
        <taxon>Candidatus Hydrogenedentota</taxon>
        <taxon>Candidatus Abyssobacteria</taxon>
    </lineage>
</organism>
<dbReference type="Gene3D" id="3.50.50.60">
    <property type="entry name" value="FAD/NAD(P)-binding domain"/>
    <property type="match status" value="1"/>
</dbReference>